<dbReference type="OrthoDB" id="9808272at2"/>
<dbReference type="KEGG" id="ebm:SG0102_16560"/>
<evidence type="ECO:0000256" key="3">
    <source>
        <dbReference type="ARBA" id="ARBA00022840"/>
    </source>
</evidence>
<accession>A0A3G9J875</accession>
<dbReference type="InterPro" id="IPR003593">
    <property type="entry name" value="AAA+_ATPase"/>
</dbReference>
<sequence length="559" mass="62697">MKNLRLGDTLVEDGYITEDQLKVALDAQKNDRSKKIGEHLVDLGFVTEEQIAAVLSEKLGYPLISLETYNVKVEAVEEIPEELARKYNMIAIDRSEDGNDLTIATSDPLNYYGIEDIRMVTNKHLTINIALKEDISNAIDYYYSEINSKTAAEDINENADMYALDEEDLYNADEDDTPVVKLINSLLIRGYRDKVSDIHIEPFEEETIVRMRIDGSLIEALRLKAKIHPPLIVRIKIMANMDISERRVPQDGHIVTTINGQSLNLRVSTIPTVHGEKVVMRYLNTNATIDHSDTFGMTPENYEKMKHMMEMPNGIIYVTGPTGSGKTTTLYMIMKSLAKRPVNITTIEDPVEEQLEHINQMQVNNQAGMTFEAGLRAILRQDPDIIMVGETRDNETADISVRSAITGHLVVSTLHTNDSLSTVIRLEDMGVEPYLVASSLVGVVAQRLVRKVCPYCGQLVAPSANDAKLLTKKITAVPTAVGCNMCNNTGYLGRVAVHEIVTIDRHLKRMIAQNAQLDDLKAYAKSSQHYETLFEATEKLVEEGVTTMEELKRVSYYEE</sequence>
<dbReference type="InterPro" id="IPR007831">
    <property type="entry name" value="T2SS_GspE_N"/>
</dbReference>
<keyword evidence="6" id="KW-1185">Reference proteome</keyword>
<dbReference type="EMBL" id="AP019309">
    <property type="protein sequence ID" value="BBH26722.1"/>
    <property type="molecule type" value="Genomic_DNA"/>
</dbReference>
<gene>
    <name evidence="5" type="ORF">SG0102_16560</name>
</gene>
<dbReference type="FunCoup" id="A0A3G9J875">
    <property type="interactions" value="142"/>
</dbReference>
<dbReference type="Pfam" id="PF00437">
    <property type="entry name" value="T2SSE"/>
    <property type="match status" value="1"/>
</dbReference>
<dbReference type="InParanoid" id="A0A3G9J875"/>
<dbReference type="SUPFAM" id="SSF52540">
    <property type="entry name" value="P-loop containing nucleoside triphosphate hydrolases"/>
    <property type="match status" value="1"/>
</dbReference>
<evidence type="ECO:0000313" key="6">
    <source>
        <dbReference type="Proteomes" id="UP000268059"/>
    </source>
</evidence>
<dbReference type="InterPro" id="IPR001482">
    <property type="entry name" value="T2SS/T4SS_dom"/>
</dbReference>
<dbReference type="InterPro" id="IPR037257">
    <property type="entry name" value="T2SS_E_N_sf"/>
</dbReference>
<dbReference type="Gene3D" id="3.40.50.300">
    <property type="entry name" value="P-loop containing nucleotide triphosphate hydrolases"/>
    <property type="match status" value="1"/>
</dbReference>
<reference evidence="5 6" key="1">
    <citation type="submission" date="2018-11" db="EMBL/GenBank/DDBJ databases">
        <title>Novel Erysipelotrichaceae bacterium isolated from small intestine of a swine.</title>
        <authorList>
            <person name="Kim J.S."/>
            <person name="Choe H."/>
            <person name="Lee Y.R."/>
            <person name="Kim K.M."/>
            <person name="Park D.S."/>
        </authorList>
    </citation>
    <scope>NUCLEOTIDE SEQUENCE [LARGE SCALE GENOMIC DNA]</scope>
    <source>
        <strain evidence="5 6">SG0102</strain>
    </source>
</reference>
<dbReference type="GO" id="GO:0005524">
    <property type="term" value="F:ATP binding"/>
    <property type="evidence" value="ECO:0007669"/>
    <property type="project" value="UniProtKB-KW"/>
</dbReference>
<comment type="similarity">
    <text evidence="1">Belongs to the GSP E family.</text>
</comment>
<dbReference type="SUPFAM" id="SSF160246">
    <property type="entry name" value="EspE N-terminal domain-like"/>
    <property type="match status" value="1"/>
</dbReference>
<evidence type="ECO:0000259" key="4">
    <source>
        <dbReference type="SMART" id="SM00382"/>
    </source>
</evidence>
<evidence type="ECO:0000313" key="5">
    <source>
        <dbReference type="EMBL" id="BBH26722.1"/>
    </source>
</evidence>
<dbReference type="RefSeq" id="WP_125119553.1">
    <property type="nucleotide sequence ID" value="NZ_AP019309.1"/>
</dbReference>
<proteinExistence type="inferred from homology"/>
<dbReference type="GO" id="GO:0016887">
    <property type="term" value="F:ATP hydrolysis activity"/>
    <property type="evidence" value="ECO:0007669"/>
    <property type="project" value="TreeGrafter"/>
</dbReference>
<dbReference type="Proteomes" id="UP000268059">
    <property type="component" value="Chromosome"/>
</dbReference>
<dbReference type="GO" id="GO:0005886">
    <property type="term" value="C:plasma membrane"/>
    <property type="evidence" value="ECO:0007669"/>
    <property type="project" value="TreeGrafter"/>
</dbReference>
<dbReference type="FunFam" id="3.30.300.160:FF:000002">
    <property type="entry name" value="Type II secretion system protein E"/>
    <property type="match status" value="1"/>
</dbReference>
<dbReference type="PANTHER" id="PTHR30258:SF3">
    <property type="entry name" value="SLL1921 PROTEIN"/>
    <property type="match status" value="1"/>
</dbReference>
<name>A0A3G9J875_9FIRM</name>
<dbReference type="Gene3D" id="3.30.300.160">
    <property type="entry name" value="Type II secretion system, protein E, N-terminal domain"/>
    <property type="match status" value="1"/>
</dbReference>
<evidence type="ECO:0000256" key="1">
    <source>
        <dbReference type="ARBA" id="ARBA00006611"/>
    </source>
</evidence>
<dbReference type="InterPro" id="IPR027417">
    <property type="entry name" value="P-loop_NTPase"/>
</dbReference>
<dbReference type="AlphaFoldDB" id="A0A3G9J875"/>
<dbReference type="SMART" id="SM00382">
    <property type="entry name" value="AAA"/>
    <property type="match status" value="1"/>
</dbReference>
<dbReference type="CDD" id="cd01129">
    <property type="entry name" value="PulE-GspE-like"/>
    <property type="match status" value="1"/>
</dbReference>
<dbReference type="Gene3D" id="3.30.450.90">
    <property type="match status" value="1"/>
</dbReference>
<dbReference type="PANTHER" id="PTHR30258">
    <property type="entry name" value="TYPE II SECRETION SYSTEM PROTEIN GSPE-RELATED"/>
    <property type="match status" value="1"/>
</dbReference>
<protein>
    <recommendedName>
        <fullName evidence="4">AAA+ ATPase domain-containing protein</fullName>
    </recommendedName>
</protein>
<dbReference type="Pfam" id="PF05157">
    <property type="entry name" value="MshEN"/>
    <property type="match status" value="1"/>
</dbReference>
<keyword evidence="3" id="KW-0067">ATP-binding</keyword>
<evidence type="ECO:0000256" key="2">
    <source>
        <dbReference type="ARBA" id="ARBA00022741"/>
    </source>
</evidence>
<keyword evidence="2" id="KW-0547">Nucleotide-binding</keyword>
<feature type="domain" description="AAA+ ATPase" evidence="4">
    <location>
        <begin position="312"/>
        <end position="435"/>
    </location>
</feature>
<organism evidence="5 6">
    <name type="scientific">Intestinibaculum porci</name>
    <dbReference type="NCBI Taxonomy" id="2487118"/>
    <lineage>
        <taxon>Bacteria</taxon>
        <taxon>Bacillati</taxon>
        <taxon>Bacillota</taxon>
        <taxon>Erysipelotrichia</taxon>
        <taxon>Erysipelotrichales</taxon>
        <taxon>Erysipelotrichaceae</taxon>
        <taxon>Intestinibaculum</taxon>
    </lineage>
</organism>